<keyword evidence="1" id="KW-1133">Transmembrane helix</keyword>
<keyword evidence="3" id="KW-1185">Reference proteome</keyword>
<feature type="transmembrane region" description="Helical" evidence="1">
    <location>
        <begin position="21"/>
        <end position="45"/>
    </location>
</feature>
<evidence type="ECO:0000313" key="3">
    <source>
        <dbReference type="Proteomes" id="UP000245086"/>
    </source>
</evidence>
<feature type="transmembrane region" description="Helical" evidence="1">
    <location>
        <begin position="83"/>
        <end position="103"/>
    </location>
</feature>
<keyword evidence="1" id="KW-0812">Transmembrane</keyword>
<feature type="transmembrane region" description="Helical" evidence="1">
    <location>
        <begin position="109"/>
        <end position="130"/>
    </location>
</feature>
<dbReference type="EMBL" id="BFBR01000006">
    <property type="protein sequence ID" value="GBF58463.1"/>
    <property type="molecule type" value="Genomic_DNA"/>
</dbReference>
<organism evidence="2 3">
    <name type="scientific">Candidatus Phycosocius bacilliformis</name>
    <dbReference type="NCBI Taxonomy" id="1445552"/>
    <lineage>
        <taxon>Bacteria</taxon>
        <taxon>Pseudomonadati</taxon>
        <taxon>Pseudomonadota</taxon>
        <taxon>Alphaproteobacteria</taxon>
        <taxon>Caulobacterales</taxon>
        <taxon>Caulobacterales incertae sedis</taxon>
        <taxon>Candidatus Phycosocius</taxon>
    </lineage>
</organism>
<reference evidence="2" key="1">
    <citation type="journal article" date="2018" name="Genome Announc.">
        <title>Draft Genome Sequence of "Candidatus Phycosocius bacilliformis," an Alphaproteobacterial Ectosymbiont of the Hydrocarbon-Producing Green Alga Botryococcus braunii.</title>
        <authorList>
            <person name="Tanabe Y."/>
            <person name="Yamaguchi H."/>
            <person name="Watanabe M.M."/>
        </authorList>
    </citation>
    <scope>NUCLEOTIDE SEQUENCE [LARGE SCALE GENOMIC DNA]</scope>
    <source>
        <strain evidence="2">BOTRYCO-2</strain>
    </source>
</reference>
<feature type="transmembrane region" description="Helical" evidence="1">
    <location>
        <begin position="137"/>
        <end position="158"/>
    </location>
</feature>
<dbReference type="Proteomes" id="UP000245086">
    <property type="component" value="Unassembled WGS sequence"/>
</dbReference>
<comment type="caution">
    <text evidence="2">The sequence shown here is derived from an EMBL/GenBank/DDBJ whole genome shotgun (WGS) entry which is preliminary data.</text>
</comment>
<dbReference type="AlphaFoldDB" id="A0A2P2EBP2"/>
<accession>A0A2P2EBP2</accession>
<protein>
    <recommendedName>
        <fullName evidence="4">Rod shape-determining protein MreD</fullName>
    </recommendedName>
</protein>
<sequence>MSTLLPGRPSTRSRLFSGIGIVAATSLLNLAAIELGPFGAIWPASLLWAACGWANQGPNAIIALLLFGLGLWLDVLTGGPIGAWALIGLLAHVMTMVAARVTVTVLPSTIGSALITGFFYLLAMLVVSISSGKGVNILSGLVPVISAVLIYPMVAQWFDLSEDDA</sequence>
<name>A0A2P2EBP2_9PROT</name>
<dbReference type="OrthoDB" id="9843302at2"/>
<proteinExistence type="predicted"/>
<feature type="transmembrane region" description="Helical" evidence="1">
    <location>
        <begin position="57"/>
        <end position="76"/>
    </location>
</feature>
<evidence type="ECO:0008006" key="4">
    <source>
        <dbReference type="Google" id="ProtNLM"/>
    </source>
</evidence>
<gene>
    <name evidence="2" type="ORF">PbB2_02148</name>
</gene>
<dbReference type="RefSeq" id="WP_108985320.1">
    <property type="nucleotide sequence ID" value="NZ_BFBR01000006.1"/>
</dbReference>
<keyword evidence="1" id="KW-0472">Membrane</keyword>
<evidence type="ECO:0000313" key="2">
    <source>
        <dbReference type="EMBL" id="GBF58463.1"/>
    </source>
</evidence>
<evidence type="ECO:0000256" key="1">
    <source>
        <dbReference type="SAM" id="Phobius"/>
    </source>
</evidence>